<feature type="compositionally biased region" description="Polar residues" evidence="2">
    <location>
        <begin position="768"/>
        <end position="795"/>
    </location>
</feature>
<dbReference type="PANTHER" id="PTHR10063">
    <property type="entry name" value="TUBERIN"/>
    <property type="match status" value="1"/>
</dbReference>
<dbReference type="GeneID" id="8098907"/>
<dbReference type="PhylomeDB" id="B8M6E0"/>
<name>B8M6E0_TALSN</name>
<dbReference type="GO" id="GO:0005096">
    <property type="term" value="F:GTPase activator activity"/>
    <property type="evidence" value="ECO:0007669"/>
    <property type="project" value="UniProtKB-KW"/>
</dbReference>
<feature type="domain" description="Rap-GAP" evidence="3">
    <location>
        <begin position="1267"/>
        <end position="1505"/>
    </location>
</feature>
<dbReference type="Proteomes" id="UP000001745">
    <property type="component" value="Unassembled WGS sequence"/>
</dbReference>
<dbReference type="OMA" id="ATRFLMN"/>
<dbReference type="eggNOG" id="KOG3687">
    <property type="taxonomic scope" value="Eukaryota"/>
</dbReference>
<dbReference type="Pfam" id="PF03542">
    <property type="entry name" value="Tuberin"/>
    <property type="match status" value="1"/>
</dbReference>
<dbReference type="GO" id="GO:0032007">
    <property type="term" value="P:negative regulation of TOR signaling"/>
    <property type="evidence" value="ECO:0007669"/>
    <property type="project" value="TreeGrafter"/>
</dbReference>
<dbReference type="STRING" id="441959.B8M6E0"/>
<feature type="region of interest" description="Disordered" evidence="2">
    <location>
        <begin position="768"/>
        <end position="813"/>
    </location>
</feature>
<reference evidence="5" key="1">
    <citation type="journal article" date="2015" name="Genome Announc.">
        <title>Genome sequence of the AIDS-associated pathogen Penicillium marneffei (ATCC18224) and its near taxonomic relative Talaromyces stipitatus (ATCC10500).</title>
        <authorList>
            <person name="Nierman W.C."/>
            <person name="Fedorova-Abrams N.D."/>
            <person name="Andrianopoulos A."/>
        </authorList>
    </citation>
    <scope>NUCLEOTIDE SEQUENCE [LARGE SCALE GENOMIC DNA]</scope>
    <source>
        <strain evidence="5">ATCC 10500 / CBS 375.48 / QM 6759 / NRRL 1006</strain>
    </source>
</reference>
<proteinExistence type="predicted"/>
<dbReference type="Pfam" id="PF11864">
    <property type="entry name" value="DUF3384"/>
    <property type="match status" value="1"/>
</dbReference>
<dbReference type="InterPro" id="IPR035974">
    <property type="entry name" value="Rap/Ran-GAP_sf"/>
</dbReference>
<dbReference type="GO" id="GO:0051056">
    <property type="term" value="P:regulation of small GTPase mediated signal transduction"/>
    <property type="evidence" value="ECO:0007669"/>
    <property type="project" value="InterPro"/>
</dbReference>
<dbReference type="InterPro" id="IPR024584">
    <property type="entry name" value="Tuberin_N"/>
</dbReference>
<dbReference type="HOGENOM" id="CLU_003828_0_0_1"/>
<dbReference type="PROSITE" id="PS50085">
    <property type="entry name" value="RAPGAP"/>
    <property type="match status" value="1"/>
</dbReference>
<dbReference type="InterPro" id="IPR000331">
    <property type="entry name" value="Rap/Ran_GAP_dom"/>
</dbReference>
<dbReference type="InterPro" id="IPR016024">
    <property type="entry name" value="ARM-type_fold"/>
</dbReference>
<sequence length="1585" mass="176231">MSSENDPPQKPAASSFADVFKTLASGRRKSLSPLSASDSPSEFPNHVIDGRRGSRVTFGFEGMSRGTMSNSSLDHSAVPSYEDALENLRNPVLAVDEVEVLAKHSTKFTPEQIISLWEASSYLLCQGDFEDARLRASRFLDTIVARPDLSTDLKAQLCKSILTPTPADVIPARVNALIALSDNGRKLDTMQVNILPALAVALYSLFKAVANLRSKAKKSKQPRTIENEESHLENLFDFILNVITLQNFPLEEKDAATLLEEVLKICKRTASPDDLKSSLSIFDAIISYAEVPDDSFAPLLEVLCGIHASVKTLSGRTSQVIRNIVKSPKKLAMLELLYSFLEGPDDHGRNANVVRGAVETFTDIIRSHDRKKLPELSFPKLIHCLQAVPPRRSGRLNAATLELCANILDGDFAFICIEEPDWTSFSKLLIECSGAIGQEVTDSAQSPVISPTRSISHDDHLAASISRLSSLIEHSWVQLSSEQKSEISQFLRISHRYLSPTQARLLINHLKMQKSYFPGTEDWEQEAKWLVDSFLQAPAKVSDVRAYALEALEEAMFQDNNLVDFEQAGIIDSLLQNFADEKDTIYLSSLVSVMIEIAARADNDDIFHTVVDTLSSPMISDFLEEDDPAILSGQLSQSRRNSASVLEPSLSNVCMMGLVRLFLRFLNLSAQRAALLFETLIFIMKTSKKRPADATLTVLKLLFRLRCDSSGAIWVTADIENDFLVAVLSRNLDVGVKQSTTTEGSILERSSMHSDDCLTASTGRLSLRNQNGSAESQRSVPRMSSSYLRGTTKSMPPSWVQGDSSLPDEPSTTASPFVYAYKTVGEGTDSESSEQNKEALKVNVYLETIIDLLQKRDTPWDVYSYILAHLGPQLSNRDFFSNAVPQIQMLRNILCGQIKGEMFREPPAIAGIKKADVAICIFDCLSMLVGFHHYFAKSEQDELVRAFMLGIGSWDGTSRGCIHALSVCCHEIPLSVTKSLNMILDKMSKVITMAHVAVHILEFLALLARLPEVYVNLREEEIRTVFGICIRFIQTSREQRLKSSDSSTRPSTTPARLSGGLREIAAMQPDSSEANTWQEGMSNYVYTLTYHVLVFWFLSLKLQDRANHVNWITNRLIFTDELGQEVVEEQTEVFIDLMQRVTYSDLGDTIPYETFPPSPEDGPVTSKSWVIGMSIVTVETAGVSGLTQITKRMASGTTYAEYRQRTAPVLPHQVPPTPDTLSSFDSNSRTAIFPSHVLLQMVTTAFPTPKISQPIPLPDDAMTRRAISSFDRNDIVDGHKVGVIFLDNNQTTEAEILANTAGSPDYDHFLNGLGTRVSIRGAQFNTQGLHSDIDGEFTYAWRDRVTEMVYHVTTMMPTNLESDPACVAKKRHVGNDFVNIIFNRSNRPFNFETIPSQFNSINIVISPVSRIAESDFNRDTDSNRDYNKSFYVVRVMSKPGLPELSPASTPKVISGKSLAAYVRILAINASVFSLVWNREGGEHIGSWRNRLREIKRLRERAMMSARTASVDASEGGFLGHRRNTRTNIHSEDESPVGNRAQIRPDITGDVDNNISQALDFSRDSGIIFLMTLALMKKLSLYRVCV</sequence>
<dbReference type="PANTHER" id="PTHR10063:SF0">
    <property type="entry name" value="TUBERIN"/>
    <property type="match status" value="1"/>
</dbReference>
<dbReference type="GO" id="GO:0033596">
    <property type="term" value="C:TSC1-TSC2 complex"/>
    <property type="evidence" value="ECO:0007669"/>
    <property type="project" value="TreeGrafter"/>
</dbReference>
<dbReference type="GO" id="GO:0005634">
    <property type="term" value="C:nucleus"/>
    <property type="evidence" value="ECO:0007669"/>
    <property type="project" value="InterPro"/>
</dbReference>
<gene>
    <name evidence="4" type="ORF">TSTA_026260</name>
</gene>
<dbReference type="SUPFAM" id="SSF111347">
    <property type="entry name" value="Rap/Ran-GAP"/>
    <property type="match status" value="1"/>
</dbReference>
<evidence type="ECO:0000256" key="1">
    <source>
        <dbReference type="ARBA" id="ARBA00022468"/>
    </source>
</evidence>
<dbReference type="EMBL" id="EQ962654">
    <property type="protein sequence ID" value="EED19315.1"/>
    <property type="molecule type" value="Genomic_DNA"/>
</dbReference>
<evidence type="ECO:0000313" key="5">
    <source>
        <dbReference type="Proteomes" id="UP000001745"/>
    </source>
</evidence>
<dbReference type="InParanoid" id="B8M6E0"/>
<accession>B8M6E0</accession>
<dbReference type="InterPro" id="IPR027107">
    <property type="entry name" value="Tuberin/Ral-act_asu"/>
</dbReference>
<dbReference type="SUPFAM" id="SSF48371">
    <property type="entry name" value="ARM repeat"/>
    <property type="match status" value="1"/>
</dbReference>
<dbReference type="VEuPathDB" id="FungiDB:TSTA_026260"/>
<evidence type="ECO:0000313" key="4">
    <source>
        <dbReference type="EMBL" id="EED19315.1"/>
    </source>
</evidence>
<keyword evidence="5" id="KW-1185">Reference proteome</keyword>
<evidence type="ECO:0000256" key="2">
    <source>
        <dbReference type="SAM" id="MobiDB-lite"/>
    </source>
</evidence>
<dbReference type="Pfam" id="PF02145">
    <property type="entry name" value="Rap_GAP"/>
    <property type="match status" value="1"/>
</dbReference>
<dbReference type="OrthoDB" id="19311at2759"/>
<dbReference type="Gene3D" id="3.40.50.11210">
    <property type="entry name" value="Rap/Ran-GAP"/>
    <property type="match status" value="1"/>
</dbReference>
<protein>
    <submittedName>
        <fullName evidence="4">GTPase activating protein (Tsc2), putative</fullName>
    </submittedName>
</protein>
<dbReference type="InterPro" id="IPR018515">
    <property type="entry name" value="Tuberin-type_domain"/>
</dbReference>
<keyword evidence="1" id="KW-0343">GTPase activation</keyword>
<dbReference type="RefSeq" id="XP_002479749.1">
    <property type="nucleotide sequence ID" value="XM_002479704.1"/>
</dbReference>
<evidence type="ECO:0000259" key="3">
    <source>
        <dbReference type="PROSITE" id="PS50085"/>
    </source>
</evidence>
<dbReference type="FunFam" id="3.40.50.11210:FF:000007">
    <property type="entry name" value="Tuberous sclerosis 2"/>
    <property type="match status" value="1"/>
</dbReference>
<organism evidence="4 5">
    <name type="scientific">Talaromyces stipitatus (strain ATCC 10500 / CBS 375.48 / QM 6759 / NRRL 1006)</name>
    <name type="common">Penicillium stipitatum</name>
    <dbReference type="NCBI Taxonomy" id="441959"/>
    <lineage>
        <taxon>Eukaryota</taxon>
        <taxon>Fungi</taxon>
        <taxon>Dikarya</taxon>
        <taxon>Ascomycota</taxon>
        <taxon>Pezizomycotina</taxon>
        <taxon>Eurotiomycetes</taxon>
        <taxon>Eurotiomycetidae</taxon>
        <taxon>Eurotiales</taxon>
        <taxon>Trichocomaceae</taxon>
        <taxon>Talaromyces</taxon>
        <taxon>Talaromyces sect. Talaromyces</taxon>
    </lineage>
</organism>